<reference evidence="3" key="1">
    <citation type="submission" date="2023-06" db="EMBL/GenBank/DDBJ databases">
        <title>Genomic analysis of the entomopathogenic nematode Steinernema hermaphroditum.</title>
        <authorList>
            <person name="Schwarz E.M."/>
            <person name="Heppert J.K."/>
            <person name="Baniya A."/>
            <person name="Schwartz H.T."/>
            <person name="Tan C.-H."/>
            <person name="Antoshechkin I."/>
            <person name="Sternberg P.W."/>
            <person name="Goodrich-Blair H."/>
            <person name="Dillman A.R."/>
        </authorList>
    </citation>
    <scope>NUCLEOTIDE SEQUENCE</scope>
    <source>
        <strain evidence="3">PS9179</strain>
        <tissue evidence="3">Whole animal</tissue>
    </source>
</reference>
<proteinExistence type="predicted"/>
<dbReference type="EMBL" id="JAUCMV010000001">
    <property type="protein sequence ID" value="KAK0427880.1"/>
    <property type="molecule type" value="Genomic_DNA"/>
</dbReference>
<gene>
    <name evidence="3" type="ORF">QR680_010469</name>
</gene>
<comment type="caution">
    <text evidence="3">The sequence shown here is derived from an EMBL/GenBank/DDBJ whole genome shotgun (WGS) entry which is preliminary data.</text>
</comment>
<sequence length="265" mass="30133">MLCCRSDGKRASTKRQSYCPLSANPIFIGQKIVILPAVVSFALLASAISAIPYYDPLYAPRGAPVADYRPRLPYKYFYDSPAADYTPAIYNAEESQYYAPNSREEAKYYLAEVNESEEGYSALDDVQDQTFKGREGKKRRGGSKRWTRKQCKKCGKRCRKYKQCAKYLKEMILDVTTQILEELLKARTQPTVEVPEEAETVETSGEGEAQENEVEENAKTFVGQQREGDSSTFKKGRGIRNPIKRGRQIKKILCIFLNCSSDEYE</sequence>
<keyword evidence="4" id="KW-1185">Reference proteome</keyword>
<dbReference type="Proteomes" id="UP001175271">
    <property type="component" value="Unassembled WGS sequence"/>
</dbReference>
<evidence type="ECO:0000313" key="4">
    <source>
        <dbReference type="Proteomes" id="UP001175271"/>
    </source>
</evidence>
<accession>A0AA39MBV2</accession>
<evidence type="ECO:0000313" key="3">
    <source>
        <dbReference type="EMBL" id="KAK0427880.1"/>
    </source>
</evidence>
<protein>
    <submittedName>
        <fullName evidence="3">Uncharacterized protein</fullName>
    </submittedName>
</protein>
<feature type="region of interest" description="Disordered" evidence="1">
    <location>
        <begin position="190"/>
        <end position="239"/>
    </location>
</feature>
<keyword evidence="2" id="KW-0812">Transmembrane</keyword>
<keyword evidence="2" id="KW-0472">Membrane</keyword>
<dbReference type="AlphaFoldDB" id="A0AA39MBV2"/>
<evidence type="ECO:0000256" key="2">
    <source>
        <dbReference type="SAM" id="Phobius"/>
    </source>
</evidence>
<name>A0AA39MBV2_9BILA</name>
<organism evidence="3 4">
    <name type="scientific">Steinernema hermaphroditum</name>
    <dbReference type="NCBI Taxonomy" id="289476"/>
    <lineage>
        <taxon>Eukaryota</taxon>
        <taxon>Metazoa</taxon>
        <taxon>Ecdysozoa</taxon>
        <taxon>Nematoda</taxon>
        <taxon>Chromadorea</taxon>
        <taxon>Rhabditida</taxon>
        <taxon>Tylenchina</taxon>
        <taxon>Panagrolaimomorpha</taxon>
        <taxon>Strongyloidoidea</taxon>
        <taxon>Steinernematidae</taxon>
        <taxon>Steinernema</taxon>
    </lineage>
</organism>
<feature type="transmembrane region" description="Helical" evidence="2">
    <location>
        <begin position="32"/>
        <end position="54"/>
    </location>
</feature>
<keyword evidence="2" id="KW-1133">Transmembrane helix</keyword>
<evidence type="ECO:0000256" key="1">
    <source>
        <dbReference type="SAM" id="MobiDB-lite"/>
    </source>
</evidence>